<feature type="chain" id="PRO_5013545566" description="F-box domain-containing protein" evidence="1">
    <location>
        <begin position="24"/>
        <end position="386"/>
    </location>
</feature>
<dbReference type="InterPro" id="IPR017451">
    <property type="entry name" value="F-box-assoc_interact_dom"/>
</dbReference>
<keyword evidence="4" id="KW-1185">Reference proteome</keyword>
<dbReference type="CDD" id="cd22157">
    <property type="entry name" value="F-box_AtFBW1-like"/>
    <property type="match status" value="1"/>
</dbReference>
<keyword evidence="1" id="KW-0732">Signal</keyword>
<accession>A0A2G5DQJ8</accession>
<dbReference type="Pfam" id="PF07734">
    <property type="entry name" value="FBA_1"/>
    <property type="match status" value="1"/>
</dbReference>
<gene>
    <name evidence="3" type="ORF">AQUCO_01600144v1</name>
</gene>
<reference evidence="3 4" key="1">
    <citation type="submission" date="2017-09" db="EMBL/GenBank/DDBJ databases">
        <title>WGS assembly of Aquilegia coerulea Goldsmith.</title>
        <authorList>
            <person name="Hodges S."/>
            <person name="Kramer E."/>
            <person name="Nordborg M."/>
            <person name="Tomkins J."/>
            <person name="Borevitz J."/>
            <person name="Derieg N."/>
            <person name="Yan J."/>
            <person name="Mihaltcheva S."/>
            <person name="Hayes R.D."/>
            <person name="Rokhsar D."/>
        </authorList>
    </citation>
    <scope>NUCLEOTIDE SEQUENCE [LARGE SCALE GENOMIC DNA]</scope>
    <source>
        <strain evidence="4">cv. Goldsmith</strain>
    </source>
</reference>
<dbReference type="PANTHER" id="PTHR31672:SF13">
    <property type="entry name" value="F-BOX PROTEIN CPR30-LIKE"/>
    <property type="match status" value="1"/>
</dbReference>
<dbReference type="InterPro" id="IPR001810">
    <property type="entry name" value="F-box_dom"/>
</dbReference>
<organism evidence="3 4">
    <name type="scientific">Aquilegia coerulea</name>
    <name type="common">Rocky mountain columbine</name>
    <dbReference type="NCBI Taxonomy" id="218851"/>
    <lineage>
        <taxon>Eukaryota</taxon>
        <taxon>Viridiplantae</taxon>
        <taxon>Streptophyta</taxon>
        <taxon>Embryophyta</taxon>
        <taxon>Tracheophyta</taxon>
        <taxon>Spermatophyta</taxon>
        <taxon>Magnoliopsida</taxon>
        <taxon>Ranunculales</taxon>
        <taxon>Ranunculaceae</taxon>
        <taxon>Thalictroideae</taxon>
        <taxon>Aquilegia</taxon>
    </lineage>
</organism>
<dbReference type="Gene3D" id="1.20.1280.50">
    <property type="match status" value="1"/>
</dbReference>
<evidence type="ECO:0000259" key="2">
    <source>
        <dbReference type="PROSITE" id="PS50181"/>
    </source>
</evidence>
<dbReference type="PANTHER" id="PTHR31672">
    <property type="entry name" value="BNACNNG10540D PROTEIN"/>
    <property type="match status" value="1"/>
</dbReference>
<dbReference type="STRING" id="218851.A0A2G5DQJ8"/>
<dbReference type="InterPro" id="IPR050796">
    <property type="entry name" value="SCF_F-box_component"/>
</dbReference>
<dbReference type="NCBIfam" id="TIGR01640">
    <property type="entry name" value="F_box_assoc_1"/>
    <property type="match status" value="1"/>
</dbReference>
<dbReference type="InterPro" id="IPR036047">
    <property type="entry name" value="F-box-like_dom_sf"/>
</dbReference>
<dbReference type="Pfam" id="PF00646">
    <property type="entry name" value="F-box"/>
    <property type="match status" value="1"/>
</dbReference>
<dbReference type="SUPFAM" id="SSF81383">
    <property type="entry name" value="F-box domain"/>
    <property type="match status" value="1"/>
</dbReference>
<dbReference type="OrthoDB" id="1021691at2759"/>
<dbReference type="AlphaFoldDB" id="A0A2G5DQJ8"/>
<sequence length="386" mass="44304">MVFEILLWLPIVSLLRFKSVCKSWYSLIESYSFVYQHYHHIHVDRLEKDEENLIIIRNPHFSTDQCIISLISGKKNLFQVSENFHLPQPPFAKTDWVRLVISCNGIICVQPNLDYYNFFLLNPAIKQFRLLPKTPDLLTSSRSNYLKVYAGFGYNSRTDDYKVVRVVYKDMKVEAIQVDVCSLSTDSWKTIDAALVPHVTISYSGLTTPFRNKIYCWFADEGFDANNRSFGKTILSFDFSKDVFETIPLPDVYKVKAKLMLSLLWDNIACIEIVRRGKCDCSVWMLYEYGVKESWTKLYTISLDFGIGHRGVWKNGELICQTKLKGGREGETQFCLCNPVTQELKILSVPLPLRLPYPIAVYKDSLVSIKSANGATHLSPAVEPIA</sequence>
<dbReference type="Proteomes" id="UP000230069">
    <property type="component" value="Unassembled WGS sequence"/>
</dbReference>
<evidence type="ECO:0000256" key="1">
    <source>
        <dbReference type="SAM" id="SignalP"/>
    </source>
</evidence>
<evidence type="ECO:0000313" key="3">
    <source>
        <dbReference type="EMBL" id="PIA45706.1"/>
    </source>
</evidence>
<dbReference type="PROSITE" id="PS50181">
    <property type="entry name" value="FBOX"/>
    <property type="match status" value="1"/>
</dbReference>
<feature type="signal peptide" evidence="1">
    <location>
        <begin position="1"/>
        <end position="23"/>
    </location>
</feature>
<name>A0A2G5DQJ8_AQUCA</name>
<protein>
    <recommendedName>
        <fullName evidence="2">F-box domain-containing protein</fullName>
    </recommendedName>
</protein>
<feature type="domain" description="F-box" evidence="2">
    <location>
        <begin position="1"/>
        <end position="38"/>
    </location>
</feature>
<dbReference type="EMBL" id="KZ305033">
    <property type="protein sequence ID" value="PIA45706.1"/>
    <property type="molecule type" value="Genomic_DNA"/>
</dbReference>
<dbReference type="InterPro" id="IPR006527">
    <property type="entry name" value="F-box-assoc_dom_typ1"/>
</dbReference>
<dbReference type="FunCoup" id="A0A2G5DQJ8">
    <property type="interactions" value="30"/>
</dbReference>
<proteinExistence type="predicted"/>
<dbReference type="InParanoid" id="A0A2G5DQJ8"/>
<evidence type="ECO:0000313" key="4">
    <source>
        <dbReference type="Proteomes" id="UP000230069"/>
    </source>
</evidence>